<gene>
    <name evidence="1" type="ORF">CPATCC_000257</name>
</gene>
<dbReference type="AlphaFoldDB" id="A0A7S7RHK0"/>
<sequence length="465" mass="52778">MIMEHDSNYGCSGENGRIYASVGYESCSGGITEGNLQVSHSNQHINIDDIRNISPQKLICENSSCFNNNDNNNLYEPVNLTNSFMDHRESGSLPTVRRNSMRGRRRYRRTLLRNYEQPLGQNSHGNQTYIEHCDDFESNNQRRVYLRNPNIGGANGGMNYSSFKFNSNFDNYSKVSKPSWDGGRLVKLLQGHGLNIENYEKENKCLLNKSWGSKQINTQNSQLGSISNNRDFSTSAVLNGQSYVQLSHIYHGVNLKVCDVVEHQKISNTKNIQSLPSYANDQKDSFGLCHKETLIHEGNPLNQINHLEKKVFLQDNLTEGDSISNESLETQKTDRFALVSSFENQHLLKSNQNIEDSSNIIGITHKNSLFNLYESSKESDFNSERKYSITSLIPGMDKQVVNIDNQLSFNMEEHESEHASNSTYCDLNHSLYNISQEELFITLGDTPTSKSNYNISTIFVPNQDS</sequence>
<evidence type="ECO:0000313" key="1">
    <source>
        <dbReference type="EMBL" id="QOY43467.1"/>
    </source>
</evidence>
<name>A0A7S7RHK0_CRYPV</name>
<accession>A0A7S7RHK0</accession>
<dbReference type="EMBL" id="CP044422">
    <property type="protein sequence ID" value="QOY43467.1"/>
    <property type="molecule type" value="Genomic_DNA"/>
</dbReference>
<proteinExistence type="predicted"/>
<dbReference type="VEuPathDB" id="CryptoDB:CPATCC_0037750"/>
<reference evidence="1 2" key="1">
    <citation type="submission" date="2019-09" db="EMBL/GenBank/DDBJ databases">
        <title>Consistent, comparative and evidence-based genome assembly and annotation for Cryptosporidium parvum, C. hominis and C. tyzzeri.</title>
        <authorList>
            <person name="Baptista R.P."/>
            <person name="Li Y."/>
            <person name="Sateriale A."/>
            <person name="Ansell B."/>
            <person name="Jex A."/>
            <person name="Sanders M."/>
            <person name="Brooks K."/>
            <person name="Tracey A."/>
            <person name="Berriman M."/>
            <person name="Striepen B."/>
            <person name="Cotton J.A."/>
            <person name="Kissinger J.C."/>
        </authorList>
    </citation>
    <scope>NUCLEOTIDE SEQUENCE [LARGE SCALE GENOMIC DNA]</scope>
    <source>
        <strain evidence="1 2">IOWA-ATCC</strain>
    </source>
</reference>
<dbReference type="OMA" id="FICTETC"/>
<dbReference type="Proteomes" id="UP000593906">
    <property type="component" value="Chromosome 1"/>
</dbReference>
<organism evidence="1 2">
    <name type="scientific">Cryptosporidium parvum</name>
    <dbReference type="NCBI Taxonomy" id="5807"/>
    <lineage>
        <taxon>Eukaryota</taxon>
        <taxon>Sar</taxon>
        <taxon>Alveolata</taxon>
        <taxon>Apicomplexa</taxon>
        <taxon>Conoidasida</taxon>
        <taxon>Coccidia</taxon>
        <taxon>Eucoccidiorida</taxon>
        <taxon>Eimeriorina</taxon>
        <taxon>Cryptosporidiidae</taxon>
        <taxon>Cryptosporidium</taxon>
    </lineage>
</organism>
<evidence type="ECO:0000313" key="2">
    <source>
        <dbReference type="Proteomes" id="UP000593906"/>
    </source>
</evidence>
<protein>
    <submittedName>
        <fullName evidence="1">Uncharacterized protein</fullName>
    </submittedName>
</protein>